<reference evidence="9" key="1">
    <citation type="submission" date="2016-10" db="EMBL/GenBank/DDBJ databases">
        <authorList>
            <person name="Varghese N."/>
            <person name="Submissions S."/>
        </authorList>
    </citation>
    <scope>NUCLEOTIDE SEQUENCE [LARGE SCALE GENOMIC DNA]</scope>
    <source>
        <strain evidence="9">DSM 5463</strain>
    </source>
</reference>
<evidence type="ECO:0000256" key="4">
    <source>
        <dbReference type="ARBA" id="ARBA00022679"/>
    </source>
</evidence>
<keyword evidence="4 7" id="KW-0808">Transferase</keyword>
<dbReference type="GO" id="GO:0005737">
    <property type="term" value="C:cytoplasm"/>
    <property type="evidence" value="ECO:0007669"/>
    <property type="project" value="UniProtKB-SubCell"/>
</dbReference>
<dbReference type="NCBIfam" id="NF000985">
    <property type="entry name" value="PRK00103.1-3"/>
    <property type="match status" value="1"/>
</dbReference>
<gene>
    <name evidence="7" type="primary">rlmH</name>
    <name evidence="8" type="ORF">SAMN05660865_01524</name>
</gene>
<keyword evidence="1 7" id="KW-0963">Cytoplasm</keyword>
<sequence>MNIDIICVGKLKEKYLKDGIEEYKKRLSRYCNINIIEVPDEKAPENISQKEEDIIKQKEGFGILKHVKDNSFVIALEIKGKMMSSEELADFIKERQVTGDSNLTFIIGGSIGLSKEVLQRANLKLSFSKMTFPHQLMRLILLEQIYRAFKIIKGEPYHK</sequence>
<name>A0A1H5WNX1_9CLOT</name>
<dbReference type="SUPFAM" id="SSF75217">
    <property type="entry name" value="alpha/beta knot"/>
    <property type="match status" value="1"/>
</dbReference>
<dbReference type="EMBL" id="FNUK01000021">
    <property type="protein sequence ID" value="SEG00973.1"/>
    <property type="molecule type" value="Genomic_DNA"/>
</dbReference>
<evidence type="ECO:0000256" key="2">
    <source>
        <dbReference type="ARBA" id="ARBA00022552"/>
    </source>
</evidence>
<dbReference type="OrthoDB" id="9806643at2"/>
<evidence type="ECO:0000256" key="6">
    <source>
        <dbReference type="ARBA" id="ARBA00038303"/>
    </source>
</evidence>
<comment type="similarity">
    <text evidence="6 7">Belongs to the RNA methyltransferase RlmH family.</text>
</comment>
<dbReference type="CDD" id="cd18081">
    <property type="entry name" value="RlmH-like"/>
    <property type="match status" value="1"/>
</dbReference>
<evidence type="ECO:0000313" key="8">
    <source>
        <dbReference type="EMBL" id="SEG00973.1"/>
    </source>
</evidence>
<dbReference type="NCBIfam" id="TIGR00246">
    <property type="entry name" value="tRNA_RlmH_YbeA"/>
    <property type="match status" value="1"/>
</dbReference>
<comment type="function">
    <text evidence="7">Specifically methylates the pseudouridine at position 1915 (m3Psi1915) in 23S rRNA.</text>
</comment>
<dbReference type="PIRSF" id="PIRSF004505">
    <property type="entry name" value="MT_bac"/>
    <property type="match status" value="1"/>
</dbReference>
<dbReference type="Proteomes" id="UP000242850">
    <property type="component" value="Unassembled WGS sequence"/>
</dbReference>
<proteinExistence type="inferred from homology"/>
<dbReference type="Gene3D" id="3.40.1280.10">
    <property type="match status" value="1"/>
</dbReference>
<comment type="catalytic activity">
    <reaction evidence="7">
        <text>pseudouridine(1915) in 23S rRNA + S-adenosyl-L-methionine = N(3)-methylpseudouridine(1915) in 23S rRNA + S-adenosyl-L-homocysteine + H(+)</text>
        <dbReference type="Rhea" id="RHEA:42752"/>
        <dbReference type="Rhea" id="RHEA-COMP:10221"/>
        <dbReference type="Rhea" id="RHEA-COMP:10222"/>
        <dbReference type="ChEBI" id="CHEBI:15378"/>
        <dbReference type="ChEBI" id="CHEBI:57856"/>
        <dbReference type="ChEBI" id="CHEBI:59789"/>
        <dbReference type="ChEBI" id="CHEBI:65314"/>
        <dbReference type="ChEBI" id="CHEBI:74486"/>
        <dbReference type="EC" id="2.1.1.177"/>
    </reaction>
</comment>
<dbReference type="EC" id="2.1.1.177" evidence="7"/>
<evidence type="ECO:0000256" key="5">
    <source>
        <dbReference type="ARBA" id="ARBA00022691"/>
    </source>
</evidence>
<evidence type="ECO:0000256" key="3">
    <source>
        <dbReference type="ARBA" id="ARBA00022603"/>
    </source>
</evidence>
<comment type="subcellular location">
    <subcellularLocation>
        <location evidence="7">Cytoplasm</location>
    </subcellularLocation>
</comment>
<feature type="binding site" evidence="7">
    <location>
        <position position="76"/>
    </location>
    <ligand>
        <name>S-adenosyl-L-methionine</name>
        <dbReference type="ChEBI" id="CHEBI:59789"/>
    </ligand>
</feature>
<dbReference type="InterPro" id="IPR003742">
    <property type="entry name" value="RlmH-like"/>
</dbReference>
<organism evidence="8 9">
    <name type="scientific">Caloramator fervidus</name>
    <dbReference type="NCBI Taxonomy" id="29344"/>
    <lineage>
        <taxon>Bacteria</taxon>
        <taxon>Bacillati</taxon>
        <taxon>Bacillota</taxon>
        <taxon>Clostridia</taxon>
        <taxon>Eubacteriales</taxon>
        <taxon>Clostridiaceae</taxon>
        <taxon>Caloramator</taxon>
    </lineage>
</organism>
<dbReference type="InterPro" id="IPR029026">
    <property type="entry name" value="tRNA_m1G_MTases_N"/>
</dbReference>
<keyword evidence="9" id="KW-1185">Reference proteome</keyword>
<comment type="subunit">
    <text evidence="7">Homodimer.</text>
</comment>
<evidence type="ECO:0000256" key="7">
    <source>
        <dbReference type="HAMAP-Rule" id="MF_00658"/>
    </source>
</evidence>
<dbReference type="PANTHER" id="PTHR33603:SF1">
    <property type="entry name" value="RIBOSOMAL RNA LARGE SUBUNIT METHYLTRANSFERASE H"/>
    <property type="match status" value="1"/>
</dbReference>
<dbReference type="AlphaFoldDB" id="A0A1H5WNX1"/>
<dbReference type="Pfam" id="PF02590">
    <property type="entry name" value="SPOUT_MTase"/>
    <property type="match status" value="1"/>
</dbReference>
<dbReference type="PANTHER" id="PTHR33603">
    <property type="entry name" value="METHYLTRANSFERASE"/>
    <property type="match status" value="1"/>
</dbReference>
<dbReference type="HAMAP" id="MF_00658">
    <property type="entry name" value="23SrRNA_methyltr_H"/>
    <property type="match status" value="1"/>
</dbReference>
<dbReference type="GO" id="GO:0070038">
    <property type="term" value="F:rRNA (pseudouridine-N3-)-methyltransferase activity"/>
    <property type="evidence" value="ECO:0007669"/>
    <property type="project" value="UniProtKB-UniRule"/>
</dbReference>
<accession>A0A1H5WNX1</accession>
<evidence type="ECO:0000313" key="9">
    <source>
        <dbReference type="Proteomes" id="UP000242850"/>
    </source>
</evidence>
<dbReference type="RefSeq" id="WP_103896460.1">
    <property type="nucleotide sequence ID" value="NZ_FNUK01000021.1"/>
</dbReference>
<dbReference type="InterPro" id="IPR029028">
    <property type="entry name" value="Alpha/beta_knot_MTases"/>
</dbReference>
<keyword evidence="5 7" id="KW-0949">S-adenosyl-L-methionine</keyword>
<feature type="binding site" evidence="7">
    <location>
        <position position="108"/>
    </location>
    <ligand>
        <name>S-adenosyl-L-methionine</name>
        <dbReference type="ChEBI" id="CHEBI:59789"/>
    </ligand>
</feature>
<feature type="binding site" evidence="7">
    <location>
        <begin position="127"/>
        <end position="132"/>
    </location>
    <ligand>
        <name>S-adenosyl-L-methionine</name>
        <dbReference type="ChEBI" id="CHEBI:59789"/>
    </ligand>
</feature>
<evidence type="ECO:0000256" key="1">
    <source>
        <dbReference type="ARBA" id="ARBA00022490"/>
    </source>
</evidence>
<keyword evidence="2 7" id="KW-0698">rRNA processing</keyword>
<keyword evidence="3 7" id="KW-0489">Methyltransferase</keyword>
<protein>
    <recommendedName>
        <fullName evidence="7">Ribosomal RNA large subunit methyltransferase H</fullName>
        <ecNumber evidence="7">2.1.1.177</ecNumber>
    </recommendedName>
    <alternativeName>
        <fullName evidence="7">23S rRNA (pseudouridine1915-N3)-methyltransferase</fullName>
    </alternativeName>
    <alternativeName>
        <fullName evidence="7">23S rRNA m3Psi1915 methyltransferase</fullName>
    </alternativeName>
    <alternativeName>
        <fullName evidence="7">rRNA (pseudouridine-N3-)-methyltransferase RlmH</fullName>
    </alternativeName>
</protein>